<reference evidence="3 5" key="1">
    <citation type="submission" date="2015-02" db="EMBL/GenBank/DDBJ databases">
        <authorList>
            <person name="Chooi Y.-H."/>
        </authorList>
    </citation>
    <scope>NUCLEOTIDE SEQUENCE [LARGE SCALE GENOMIC DNA]</scope>
    <source>
        <strain evidence="3">E3</strain>
    </source>
</reference>
<evidence type="ECO:0000313" key="3">
    <source>
        <dbReference type="EMBL" id="CEP02854.1"/>
    </source>
</evidence>
<dbReference type="Proteomes" id="UP000290189">
    <property type="component" value="Unassembled WGS sequence"/>
</dbReference>
<dbReference type="EMBL" id="OVEO01000003">
    <property type="protein sequence ID" value="SPQ94960.1"/>
    <property type="molecule type" value="Genomic_DNA"/>
</dbReference>
<sequence length="168" mass="17205">MGSAGTLLLVVVGMLGMQADADAPVYGLRCGPFYGNSGCPSQNGVTQCCSAWGWCSDSSNTAEYCRQQSLNNYYTIVANEGQDCTADAQCTGLNANAKCVTVAMSNGVNEYVGACGIFNVDSSTFAGTNAPSVRYAARPTSDAVTTTTPTVLITVAAAAAVLAIANRL</sequence>
<feature type="chain" id="PRO_5036293212" description="CBM1 domain-containing protein" evidence="2">
    <location>
        <begin position="22"/>
        <end position="168"/>
    </location>
</feature>
<name>A0A0G4J660_PLABS</name>
<dbReference type="Gene3D" id="3.30.60.10">
    <property type="entry name" value="Endochitinase-like"/>
    <property type="match status" value="1"/>
</dbReference>
<evidence type="ECO:0000313" key="4">
    <source>
        <dbReference type="EMBL" id="SPQ94960.1"/>
    </source>
</evidence>
<keyword evidence="1" id="KW-0147">Chitin-binding</keyword>
<dbReference type="Proteomes" id="UP000039324">
    <property type="component" value="Unassembled WGS sequence"/>
</dbReference>
<feature type="signal peptide" evidence="2">
    <location>
        <begin position="1"/>
        <end position="21"/>
    </location>
</feature>
<evidence type="ECO:0008006" key="7">
    <source>
        <dbReference type="Google" id="ProtNLM"/>
    </source>
</evidence>
<dbReference type="EMBL" id="CDSF01000133">
    <property type="protein sequence ID" value="CEP02854.1"/>
    <property type="molecule type" value="Genomic_DNA"/>
</dbReference>
<reference evidence="4 6" key="2">
    <citation type="submission" date="2018-03" db="EMBL/GenBank/DDBJ databases">
        <authorList>
            <person name="Fogelqvist J."/>
        </authorList>
    </citation>
    <scope>NUCLEOTIDE SEQUENCE [LARGE SCALE GENOMIC DNA]</scope>
</reference>
<keyword evidence="2" id="KW-0732">Signal</keyword>
<organism evidence="3 5">
    <name type="scientific">Plasmodiophora brassicae</name>
    <name type="common">Clubroot disease agent</name>
    <dbReference type="NCBI Taxonomy" id="37360"/>
    <lineage>
        <taxon>Eukaryota</taxon>
        <taxon>Sar</taxon>
        <taxon>Rhizaria</taxon>
        <taxon>Endomyxa</taxon>
        <taxon>Phytomyxea</taxon>
        <taxon>Plasmodiophorida</taxon>
        <taxon>Plasmodiophoridae</taxon>
        <taxon>Plasmodiophora</taxon>
    </lineage>
</organism>
<geneLocation type="mitochondrion" evidence="4"/>
<accession>A0A0G4J660</accession>
<dbReference type="InterPro" id="IPR036861">
    <property type="entry name" value="Endochitinase-like_sf"/>
</dbReference>
<keyword evidence="5" id="KW-1185">Reference proteome</keyword>
<evidence type="ECO:0000313" key="5">
    <source>
        <dbReference type="Proteomes" id="UP000039324"/>
    </source>
</evidence>
<gene>
    <name evidence="3" type="ORF">PBRA_002821</name>
    <name evidence="4" type="ORF">PLBR_LOCUS2175</name>
</gene>
<evidence type="ECO:0000256" key="2">
    <source>
        <dbReference type="SAM" id="SignalP"/>
    </source>
</evidence>
<dbReference type="AlphaFoldDB" id="A0A0G4J660"/>
<evidence type="ECO:0000313" key="6">
    <source>
        <dbReference type="Proteomes" id="UP000290189"/>
    </source>
</evidence>
<evidence type="ECO:0000256" key="1">
    <source>
        <dbReference type="ARBA" id="ARBA00022669"/>
    </source>
</evidence>
<protein>
    <recommendedName>
        <fullName evidence="7">CBM1 domain-containing protein</fullName>
    </recommendedName>
</protein>
<proteinExistence type="predicted"/>
<keyword evidence="4" id="KW-0496">Mitochondrion</keyword>
<dbReference type="GO" id="GO:0008061">
    <property type="term" value="F:chitin binding"/>
    <property type="evidence" value="ECO:0007669"/>
    <property type="project" value="UniProtKB-KW"/>
</dbReference>